<name>A0A0N4UE72_DRAME</name>
<keyword evidence="3" id="KW-1185">Reference proteome</keyword>
<proteinExistence type="predicted"/>
<sequence length="71" mass="7945">MIVSMSTFVQTPPALIMLYRASPSVVGHILNRPPQELSHISLLARPCDGVKEKKSEMGQSRLMRSRKILNV</sequence>
<dbReference type="Proteomes" id="UP000274756">
    <property type="component" value="Unassembled WGS sequence"/>
</dbReference>
<protein>
    <submittedName>
        <fullName evidence="4">Secreted protein</fullName>
    </submittedName>
</protein>
<reference evidence="1 3" key="2">
    <citation type="submission" date="2018-11" db="EMBL/GenBank/DDBJ databases">
        <authorList>
            <consortium name="Pathogen Informatics"/>
        </authorList>
    </citation>
    <scope>NUCLEOTIDE SEQUENCE [LARGE SCALE GENOMIC DNA]</scope>
</reference>
<dbReference type="AlphaFoldDB" id="A0A0N4UE72"/>
<evidence type="ECO:0000313" key="2">
    <source>
        <dbReference type="Proteomes" id="UP000038040"/>
    </source>
</evidence>
<organism evidence="2 4">
    <name type="scientific">Dracunculus medinensis</name>
    <name type="common">Guinea worm</name>
    <dbReference type="NCBI Taxonomy" id="318479"/>
    <lineage>
        <taxon>Eukaryota</taxon>
        <taxon>Metazoa</taxon>
        <taxon>Ecdysozoa</taxon>
        <taxon>Nematoda</taxon>
        <taxon>Chromadorea</taxon>
        <taxon>Rhabditida</taxon>
        <taxon>Spirurina</taxon>
        <taxon>Dracunculoidea</taxon>
        <taxon>Dracunculidae</taxon>
        <taxon>Dracunculus</taxon>
    </lineage>
</organism>
<evidence type="ECO:0000313" key="4">
    <source>
        <dbReference type="WBParaSite" id="DME_0000566101-mRNA-1"/>
    </source>
</evidence>
<reference evidence="4" key="1">
    <citation type="submission" date="2017-02" db="UniProtKB">
        <authorList>
            <consortium name="WormBaseParasite"/>
        </authorList>
    </citation>
    <scope>IDENTIFICATION</scope>
</reference>
<dbReference type="WBParaSite" id="DME_0000566101-mRNA-1">
    <property type="protein sequence ID" value="DME_0000566101-mRNA-1"/>
    <property type="gene ID" value="DME_0000566101"/>
</dbReference>
<dbReference type="Proteomes" id="UP000038040">
    <property type="component" value="Unplaced"/>
</dbReference>
<evidence type="ECO:0000313" key="3">
    <source>
        <dbReference type="Proteomes" id="UP000274756"/>
    </source>
</evidence>
<evidence type="ECO:0000313" key="1">
    <source>
        <dbReference type="EMBL" id="VDN50733.1"/>
    </source>
</evidence>
<gene>
    <name evidence="1" type="ORF">DME_LOCUS706</name>
</gene>
<accession>A0A0N4UE72</accession>
<dbReference type="EMBL" id="UYYG01000006">
    <property type="protein sequence ID" value="VDN50733.1"/>
    <property type="molecule type" value="Genomic_DNA"/>
</dbReference>